<gene>
    <name evidence="10" type="ORF">KOF26_10340</name>
</gene>
<feature type="transmembrane region" description="Helical" evidence="7">
    <location>
        <begin position="540"/>
        <end position="562"/>
    </location>
</feature>
<protein>
    <submittedName>
        <fullName evidence="10">ComEC family competence protein</fullName>
    </submittedName>
</protein>
<feature type="transmembrane region" description="Helical" evidence="7">
    <location>
        <begin position="36"/>
        <end position="54"/>
    </location>
</feature>
<dbReference type="InterPro" id="IPR025405">
    <property type="entry name" value="DUF4131"/>
</dbReference>
<dbReference type="NCBIfam" id="TIGR00360">
    <property type="entry name" value="ComEC_N-term"/>
    <property type="match status" value="1"/>
</dbReference>
<feature type="transmembrane region" description="Helical" evidence="7">
    <location>
        <begin position="60"/>
        <end position="77"/>
    </location>
</feature>
<dbReference type="Pfam" id="PF03772">
    <property type="entry name" value="Competence"/>
    <property type="match status" value="1"/>
</dbReference>
<keyword evidence="3 7" id="KW-0812">Transmembrane</keyword>
<evidence type="ECO:0000313" key="11">
    <source>
        <dbReference type="Proteomes" id="UP000776276"/>
    </source>
</evidence>
<feature type="transmembrane region" description="Helical" evidence="7">
    <location>
        <begin position="511"/>
        <end position="533"/>
    </location>
</feature>
<dbReference type="Pfam" id="PF13567">
    <property type="entry name" value="DUF4131"/>
    <property type="match status" value="1"/>
</dbReference>
<evidence type="ECO:0000256" key="7">
    <source>
        <dbReference type="SAM" id="Phobius"/>
    </source>
</evidence>
<comment type="subcellular location">
    <subcellularLocation>
        <location evidence="1">Cell membrane</location>
        <topology evidence="1">Multi-pass membrane protein</topology>
    </subcellularLocation>
</comment>
<comment type="caution">
    <text evidence="10">The sequence shown here is derived from an EMBL/GenBank/DDBJ whole genome shotgun (WGS) entry which is preliminary data.</text>
</comment>
<proteinExistence type="predicted"/>
<feature type="transmembrane region" description="Helical" evidence="7">
    <location>
        <begin position="484"/>
        <end position="505"/>
    </location>
</feature>
<feature type="transmembrane region" description="Helical" evidence="7">
    <location>
        <begin position="335"/>
        <end position="352"/>
    </location>
</feature>
<dbReference type="PANTHER" id="PTHR30619">
    <property type="entry name" value="DNA INTERNALIZATION/COMPETENCE PROTEIN COMEC/REC2"/>
    <property type="match status" value="1"/>
</dbReference>
<keyword evidence="4 7" id="KW-1133">Transmembrane helix</keyword>
<feature type="transmembrane region" description="Helical" evidence="7">
    <location>
        <begin position="421"/>
        <end position="443"/>
    </location>
</feature>
<evidence type="ECO:0000313" key="10">
    <source>
        <dbReference type="EMBL" id="MBU3078267.1"/>
    </source>
</evidence>
<keyword evidence="2" id="KW-1003">Cell membrane</keyword>
<evidence type="ECO:0000256" key="3">
    <source>
        <dbReference type="ARBA" id="ARBA00022692"/>
    </source>
</evidence>
<dbReference type="Proteomes" id="UP000776276">
    <property type="component" value="Unassembled WGS sequence"/>
</dbReference>
<feature type="region of interest" description="Disordered" evidence="6">
    <location>
        <begin position="701"/>
        <end position="727"/>
    </location>
</feature>
<organism evidence="10 11">
    <name type="scientific">Sphingomonas quercus</name>
    <dbReference type="NCBI Taxonomy" id="2842451"/>
    <lineage>
        <taxon>Bacteria</taxon>
        <taxon>Pseudomonadati</taxon>
        <taxon>Pseudomonadota</taxon>
        <taxon>Alphaproteobacteria</taxon>
        <taxon>Sphingomonadales</taxon>
        <taxon>Sphingomonadaceae</taxon>
        <taxon>Sphingomonas</taxon>
    </lineage>
</organism>
<dbReference type="InterPro" id="IPR052159">
    <property type="entry name" value="Competence_DNA_uptake"/>
</dbReference>
<feature type="transmembrane region" description="Helical" evidence="7">
    <location>
        <begin position="311"/>
        <end position="329"/>
    </location>
</feature>
<feature type="transmembrane region" description="Helical" evidence="7">
    <location>
        <begin position="84"/>
        <end position="103"/>
    </location>
</feature>
<evidence type="ECO:0000256" key="2">
    <source>
        <dbReference type="ARBA" id="ARBA00022475"/>
    </source>
</evidence>
<evidence type="ECO:0000256" key="4">
    <source>
        <dbReference type="ARBA" id="ARBA00022989"/>
    </source>
</evidence>
<accession>A0ABS6BK80</accession>
<evidence type="ECO:0000256" key="6">
    <source>
        <dbReference type="SAM" id="MobiDB-lite"/>
    </source>
</evidence>
<evidence type="ECO:0000256" key="1">
    <source>
        <dbReference type="ARBA" id="ARBA00004651"/>
    </source>
</evidence>
<feature type="transmembrane region" description="Helical" evidence="7">
    <location>
        <begin position="449"/>
        <end position="475"/>
    </location>
</feature>
<evidence type="ECO:0000259" key="8">
    <source>
        <dbReference type="Pfam" id="PF03772"/>
    </source>
</evidence>
<feature type="transmembrane region" description="Helical" evidence="7">
    <location>
        <begin position="382"/>
        <end position="401"/>
    </location>
</feature>
<sequence length="727" mass="75608">MELSPGQTGAAGRARAALGRVAGDVESLLEAEREQLPLWIPAALGAGIAAWFALPRAVEWAALILASAGISLAALAMGRGGRAARAAAIAAGCVALGAALIWARAERVAAPVLGRPMVATFTARVVDLDRLPARGAVRLVLAPERGEGGLPPRFRLSVDEENMADGVAPGARIRVRARLVPPPTAAVPGAYDFAPVAWFQRIGATGRALDPVVLEAPAVADWRTRLASWRIGLSRHIQAALPDAEGGIAAALATGDTGAIPEDDNEAMRRAGLAHLLSVSGLHLTAVVGATMVMALRLLALWPGLALRAPLVLIAAAAGALAGIAYTLMTGAEVPTVRSCVAALLVLLGIALGRDAMTLRLVAAGALVVMLLWPEAVIGPSFQLSFAAIIAIVALGDQPLVRARLAAREGEGRGRRIARALAGLLLTGLVVEAALAPIALYHFHRAGLYGALANIVAIPLTTFVVMPLEAGALLLDAIGLGGPLWWLAGQGLRLLLGLAHLVAAMPGASAMLPAMPGGAFALVVGGGLWLALWRTRLRRWGLAPLILGMAWAAVAPVPALLVTGDGRHMAMRTADGRVALLRARVGDYVQDMFGELAGTDETALAFETLPGALCNADLCAATIRRGGRNWRLLATRSAYPVAIGALVRACREADIVVSDRRLPRTCTPRWLKADRPFLARTGGLAIDLDRGLVRTVAERAGEHPWTATNPENEMTAARLPARPSAHQ</sequence>
<feature type="transmembrane region" description="Helical" evidence="7">
    <location>
        <begin position="273"/>
        <end position="299"/>
    </location>
</feature>
<feature type="domain" description="ComEC/Rec2-related protein" evidence="8">
    <location>
        <begin position="252"/>
        <end position="536"/>
    </location>
</feature>
<dbReference type="InterPro" id="IPR004477">
    <property type="entry name" value="ComEC_N"/>
</dbReference>
<keyword evidence="11" id="KW-1185">Reference proteome</keyword>
<dbReference type="PANTHER" id="PTHR30619:SF1">
    <property type="entry name" value="RECOMBINATION PROTEIN 2"/>
    <property type="match status" value="1"/>
</dbReference>
<dbReference type="EMBL" id="JAHKRT010000005">
    <property type="protein sequence ID" value="MBU3078267.1"/>
    <property type="molecule type" value="Genomic_DNA"/>
</dbReference>
<evidence type="ECO:0000256" key="5">
    <source>
        <dbReference type="ARBA" id="ARBA00023136"/>
    </source>
</evidence>
<feature type="domain" description="DUF4131" evidence="9">
    <location>
        <begin position="60"/>
        <end position="210"/>
    </location>
</feature>
<name>A0ABS6BK80_9SPHN</name>
<evidence type="ECO:0000259" key="9">
    <source>
        <dbReference type="Pfam" id="PF13567"/>
    </source>
</evidence>
<reference evidence="10 11" key="1">
    <citation type="submission" date="2021-06" db="EMBL/GenBank/DDBJ databases">
        <title>Sphingomonas sp. XMGL2, whole genome shotgun sequencing project.</title>
        <authorList>
            <person name="Zhao G."/>
            <person name="Shen L."/>
        </authorList>
    </citation>
    <scope>NUCLEOTIDE SEQUENCE [LARGE SCALE GENOMIC DNA]</scope>
    <source>
        <strain evidence="10 11">XMGL2</strain>
    </source>
</reference>
<keyword evidence="5 7" id="KW-0472">Membrane</keyword>